<feature type="transmembrane region" description="Helical" evidence="6">
    <location>
        <begin position="112"/>
        <end position="135"/>
    </location>
</feature>
<comment type="caution">
    <text evidence="7">The sequence shown here is derived from an EMBL/GenBank/DDBJ whole genome shotgun (WGS) entry which is preliminary data.</text>
</comment>
<accession>A0A829YNX3</accession>
<proteinExistence type="predicted"/>
<keyword evidence="8" id="KW-1185">Reference proteome</keyword>
<sequence>MIDSIALVGLVPVFLAAMISPGPDFFIVSQTALSRGFAAGAWTAAGIASGVAFYAALAVLGLAYVLSQAAWLTMVIKIAGGLYLLWLAWKMLQSSSTTASSEQLSVRHRNPYLTGLLSNLTNPKVVVFFGSLFAAALTPQASLATKLAMIGMSAVLPLLWFCFVAACLALPAVRERYQSMRDAINRIGGVIIGLFGIKLLWSARSQ</sequence>
<keyword evidence="2" id="KW-1003">Cell membrane</keyword>
<reference evidence="8" key="1">
    <citation type="submission" date="2020-01" db="EMBL/GenBank/DDBJ databases">
        <title>'Steroidobacter agaridevorans' sp. nov., agar-degrading bacteria isolated from rhizosphere soils.</title>
        <authorList>
            <person name="Ikenaga M."/>
            <person name="Kataoka M."/>
            <person name="Murouchi A."/>
            <person name="Katsuragi S."/>
            <person name="Sakai M."/>
        </authorList>
    </citation>
    <scope>NUCLEOTIDE SEQUENCE [LARGE SCALE GENOMIC DNA]</scope>
    <source>
        <strain evidence="8">YU21-B</strain>
    </source>
</reference>
<protein>
    <submittedName>
        <fullName evidence="7">Threonine export protein RhtC</fullName>
    </submittedName>
</protein>
<keyword evidence="5 6" id="KW-0472">Membrane</keyword>
<feature type="transmembrane region" description="Helical" evidence="6">
    <location>
        <begin position="74"/>
        <end position="92"/>
    </location>
</feature>
<dbReference type="Proteomes" id="UP000445000">
    <property type="component" value="Unassembled WGS sequence"/>
</dbReference>
<keyword evidence="3 6" id="KW-0812">Transmembrane</keyword>
<dbReference type="AlphaFoldDB" id="A0A829YNX3"/>
<evidence type="ECO:0000256" key="5">
    <source>
        <dbReference type="ARBA" id="ARBA00023136"/>
    </source>
</evidence>
<evidence type="ECO:0000256" key="6">
    <source>
        <dbReference type="SAM" id="Phobius"/>
    </source>
</evidence>
<evidence type="ECO:0000256" key="4">
    <source>
        <dbReference type="ARBA" id="ARBA00022989"/>
    </source>
</evidence>
<name>A0A829YNX3_9GAMM</name>
<dbReference type="GO" id="GO:0005886">
    <property type="term" value="C:plasma membrane"/>
    <property type="evidence" value="ECO:0007669"/>
    <property type="project" value="UniProtKB-SubCell"/>
</dbReference>
<feature type="transmembrane region" description="Helical" evidence="6">
    <location>
        <begin position="147"/>
        <end position="171"/>
    </location>
</feature>
<dbReference type="RefSeq" id="WP_161815791.1">
    <property type="nucleotide sequence ID" value="NZ_BLJN01000008.1"/>
</dbReference>
<evidence type="ECO:0000256" key="3">
    <source>
        <dbReference type="ARBA" id="ARBA00022692"/>
    </source>
</evidence>
<feature type="transmembrane region" description="Helical" evidence="6">
    <location>
        <begin position="44"/>
        <end position="67"/>
    </location>
</feature>
<evidence type="ECO:0000256" key="1">
    <source>
        <dbReference type="ARBA" id="ARBA00004651"/>
    </source>
</evidence>
<organism evidence="7 8">
    <name type="scientific">Steroidobacter agaridevorans</name>
    <dbReference type="NCBI Taxonomy" id="2695856"/>
    <lineage>
        <taxon>Bacteria</taxon>
        <taxon>Pseudomonadati</taxon>
        <taxon>Pseudomonadota</taxon>
        <taxon>Gammaproteobacteria</taxon>
        <taxon>Steroidobacterales</taxon>
        <taxon>Steroidobacteraceae</taxon>
        <taxon>Steroidobacter</taxon>
    </lineage>
</organism>
<evidence type="ECO:0000313" key="8">
    <source>
        <dbReference type="Proteomes" id="UP000445000"/>
    </source>
</evidence>
<dbReference type="PANTHER" id="PTHR30086">
    <property type="entry name" value="ARGININE EXPORTER PROTEIN ARGO"/>
    <property type="match status" value="1"/>
</dbReference>
<dbReference type="PANTHER" id="PTHR30086:SF21">
    <property type="entry name" value="TRANSPORT PROTEIN"/>
    <property type="match status" value="1"/>
</dbReference>
<dbReference type="Pfam" id="PF01810">
    <property type="entry name" value="LysE"/>
    <property type="match status" value="1"/>
</dbReference>
<evidence type="ECO:0000313" key="7">
    <source>
        <dbReference type="EMBL" id="GFE84186.1"/>
    </source>
</evidence>
<feature type="transmembrane region" description="Helical" evidence="6">
    <location>
        <begin position="183"/>
        <end position="201"/>
    </location>
</feature>
<dbReference type="PIRSF" id="PIRSF006324">
    <property type="entry name" value="LeuE"/>
    <property type="match status" value="1"/>
</dbReference>
<gene>
    <name evidence="7" type="primary">rhtC</name>
    <name evidence="7" type="ORF">GCM10011487_61860</name>
</gene>
<dbReference type="GO" id="GO:0015171">
    <property type="term" value="F:amino acid transmembrane transporter activity"/>
    <property type="evidence" value="ECO:0007669"/>
    <property type="project" value="TreeGrafter"/>
</dbReference>
<dbReference type="EMBL" id="BLJN01000008">
    <property type="protein sequence ID" value="GFE84186.1"/>
    <property type="molecule type" value="Genomic_DNA"/>
</dbReference>
<keyword evidence="4 6" id="KW-1133">Transmembrane helix</keyword>
<evidence type="ECO:0000256" key="2">
    <source>
        <dbReference type="ARBA" id="ARBA00022475"/>
    </source>
</evidence>
<dbReference type="InterPro" id="IPR001123">
    <property type="entry name" value="LeuE-type"/>
</dbReference>
<comment type="subcellular location">
    <subcellularLocation>
        <location evidence="1">Cell membrane</location>
        <topology evidence="1">Multi-pass membrane protein</topology>
    </subcellularLocation>
</comment>